<evidence type="ECO:0000313" key="3">
    <source>
        <dbReference type="Proteomes" id="UP000182248"/>
    </source>
</evidence>
<dbReference type="OrthoDB" id="1522899at2"/>
<organism evidence="2 3">
    <name type="scientific">Sinomicrobium oceani</name>
    <dbReference type="NCBI Taxonomy" id="1150368"/>
    <lineage>
        <taxon>Bacteria</taxon>
        <taxon>Pseudomonadati</taxon>
        <taxon>Bacteroidota</taxon>
        <taxon>Flavobacteriia</taxon>
        <taxon>Flavobacteriales</taxon>
        <taxon>Flavobacteriaceae</taxon>
        <taxon>Sinomicrobium</taxon>
    </lineage>
</organism>
<sequence length="454" mass="50507">MKRNISVLAGIFGSVLFSFGQQNPECPQNLSIFAEHAKNKNYESAYEPWKMVYENCPDLHWATYHYGERILKDKIEKDPANKEQYIKTLTELYQAAPKYFPKRYTEVGSMIDIALLKNDNKTGNKEEIYDLLDQAFKKDKDGFKNPKALYLYFSILVDLQGEGKKDLQEVFDVYDDVTAKIAEENQELAETIVKYVAKEDEGTLTAKEKRILAGARQNGENYEKISSSVDSKLGKLADCDNLIPLYQKNFEARQGDADWLKSAAGRMDAKDCTSDPLFVKLVEALDKIEPSASSKYYLGSLYEEQGNKSKALEYFKQSIDLETDGVKKAAKLTSIASKLSKSGQKSAARNYAQQALNANPANGTPYLIIASLYANSANECGSTTFEKRAIYWKAAEMARKAAQVDPSLKSRAAQTAASYAGRAPSKQDIFSSGMAGKTISFGCWIGGSVKVPNL</sequence>
<dbReference type="Proteomes" id="UP000182248">
    <property type="component" value="Unassembled WGS sequence"/>
</dbReference>
<keyword evidence="1" id="KW-0802">TPR repeat</keyword>
<dbReference type="RefSeq" id="WP_072317056.1">
    <property type="nucleotide sequence ID" value="NZ_FPJE01000008.1"/>
</dbReference>
<dbReference type="Gene3D" id="1.25.40.10">
    <property type="entry name" value="Tetratricopeptide repeat domain"/>
    <property type="match status" value="1"/>
</dbReference>
<evidence type="ECO:0000256" key="1">
    <source>
        <dbReference type="PROSITE-ProRule" id="PRU00339"/>
    </source>
</evidence>
<protein>
    <submittedName>
        <fullName evidence="2">Uncharacterized protein</fullName>
    </submittedName>
</protein>
<proteinExistence type="predicted"/>
<dbReference type="STRING" id="1150368.SAMN02927921_01825"/>
<accession>A0A1K1PIT5</accession>
<feature type="repeat" description="TPR" evidence="1">
    <location>
        <begin position="292"/>
        <end position="325"/>
    </location>
</feature>
<keyword evidence="3" id="KW-1185">Reference proteome</keyword>
<evidence type="ECO:0000313" key="2">
    <source>
        <dbReference type="EMBL" id="SFW47704.1"/>
    </source>
</evidence>
<dbReference type="EMBL" id="FPJE01000008">
    <property type="protein sequence ID" value="SFW47704.1"/>
    <property type="molecule type" value="Genomic_DNA"/>
</dbReference>
<reference evidence="2 3" key="1">
    <citation type="submission" date="2016-11" db="EMBL/GenBank/DDBJ databases">
        <authorList>
            <person name="Jaros S."/>
            <person name="Januszkiewicz K."/>
            <person name="Wedrychowicz H."/>
        </authorList>
    </citation>
    <scope>NUCLEOTIDE SEQUENCE [LARGE SCALE GENOMIC DNA]</scope>
    <source>
        <strain evidence="2 3">CGMCC 1.12145</strain>
    </source>
</reference>
<dbReference type="InterPro" id="IPR019734">
    <property type="entry name" value="TPR_rpt"/>
</dbReference>
<dbReference type="SUPFAM" id="SSF48452">
    <property type="entry name" value="TPR-like"/>
    <property type="match status" value="1"/>
</dbReference>
<gene>
    <name evidence="2" type="ORF">SAMN02927921_01825</name>
</gene>
<dbReference type="PROSITE" id="PS50005">
    <property type="entry name" value="TPR"/>
    <property type="match status" value="1"/>
</dbReference>
<dbReference type="InterPro" id="IPR011990">
    <property type="entry name" value="TPR-like_helical_dom_sf"/>
</dbReference>
<name>A0A1K1PIT5_9FLAO</name>
<dbReference type="AlphaFoldDB" id="A0A1K1PIT5"/>
<dbReference type="SMART" id="SM00028">
    <property type="entry name" value="TPR"/>
    <property type="match status" value="2"/>
</dbReference>